<reference evidence="1" key="1">
    <citation type="submission" date="2020-03" db="EMBL/GenBank/DDBJ databases">
        <title>The deep terrestrial virosphere.</title>
        <authorList>
            <person name="Holmfeldt K."/>
            <person name="Nilsson E."/>
            <person name="Simone D."/>
            <person name="Lopez-Fernandez M."/>
            <person name="Wu X."/>
            <person name="de Brujin I."/>
            <person name="Lundin D."/>
            <person name="Andersson A."/>
            <person name="Bertilsson S."/>
            <person name="Dopson M."/>
        </authorList>
    </citation>
    <scope>NUCLEOTIDE SEQUENCE</scope>
    <source>
        <strain evidence="1">MM171B03076</strain>
    </source>
</reference>
<dbReference type="AlphaFoldDB" id="A0A6M3X659"/>
<protein>
    <submittedName>
        <fullName evidence="1">Uncharacterized protein</fullName>
    </submittedName>
</protein>
<organism evidence="1">
    <name type="scientific">viral metagenome</name>
    <dbReference type="NCBI Taxonomy" id="1070528"/>
    <lineage>
        <taxon>unclassified sequences</taxon>
        <taxon>metagenomes</taxon>
        <taxon>organismal metagenomes</taxon>
    </lineage>
</organism>
<accession>A0A6M3X659</accession>
<name>A0A6M3X659_9ZZZZ</name>
<sequence length="111" mass="13272">MTENKRIIYEVDLHYRNMDEETLDRIHTYTICEELEEDDGAEWYLNEIVVHAKALEDYRFCVDCDTVFDFWKYNHSLEDAGHEGHNVRLLTPEEFKEAVKDCVESGCFKEE</sequence>
<proteinExistence type="predicted"/>
<dbReference type="EMBL" id="MT143950">
    <property type="protein sequence ID" value="QJH93149.1"/>
    <property type="molecule type" value="Genomic_DNA"/>
</dbReference>
<gene>
    <name evidence="1" type="ORF">MM171B03076_0008</name>
</gene>
<evidence type="ECO:0000313" key="1">
    <source>
        <dbReference type="EMBL" id="QJH93149.1"/>
    </source>
</evidence>